<proteinExistence type="predicted"/>
<dbReference type="InterPro" id="IPR019734">
    <property type="entry name" value="TPR_rpt"/>
</dbReference>
<dbReference type="AlphaFoldDB" id="A0A2R6Y4C3"/>
<evidence type="ECO:0000256" key="2">
    <source>
        <dbReference type="SAM" id="MobiDB-lite"/>
    </source>
</evidence>
<feature type="repeat" description="TPR" evidence="1">
    <location>
        <begin position="365"/>
        <end position="398"/>
    </location>
</feature>
<feature type="region of interest" description="Disordered" evidence="2">
    <location>
        <begin position="11"/>
        <end position="33"/>
    </location>
</feature>
<reference evidence="4" key="1">
    <citation type="journal article" date="2018" name="Sci. Rep.">
        <title>Lignite coal burning seam in the remote Altai Mountains harbors a hydrogen-driven thermophilic microbial community.</title>
        <authorList>
            <person name="Kadnikov V.V."/>
            <person name="Mardanov A.V."/>
            <person name="Ivasenko D.A."/>
            <person name="Antsiferov D.V."/>
            <person name="Beletsky A.V."/>
            <person name="Karnachuk O.V."/>
            <person name="Ravin N.V."/>
        </authorList>
    </citation>
    <scope>NUCLEOTIDE SEQUENCE [LARGE SCALE GENOMIC DNA]</scope>
</reference>
<comment type="caution">
    <text evidence="3">The sequence shown here is derived from an EMBL/GenBank/DDBJ whole genome shotgun (WGS) entry which is preliminary data.</text>
</comment>
<evidence type="ECO:0000313" key="3">
    <source>
        <dbReference type="EMBL" id="PTQ57502.1"/>
    </source>
</evidence>
<evidence type="ECO:0000256" key="1">
    <source>
        <dbReference type="PROSITE-ProRule" id="PRU00339"/>
    </source>
</evidence>
<sequence>MKKESKILYLPSLQGRQNKANNEMDDAGRTRGHGHHREMLTLKQETSDHHTLVDIANVAEEKEWSEEQLNETIENILSLLQEDDEQAKYYEVAVLLRDSFKHRYPSTTVFTALFMWVNYAFEIQPRVHKPSVMVAAMDYLFSTLDEGEAVSQQEIARRYDVSVAQLARRSQALVAYIETFLSKLNGDLSQSTSEANKIILEDDGYDEREHEIGLSHHAFSKVLPSERLNYILNHMLNDEDIDTVDDVHTDAWQEVFNQKVASLLNSGAIDQYEPKTRRQKAQMLLYDAWEAPTPREQKRLAKKALEIYPDAADAYVIFAEHANSLKKAHDYYLKGVQAGERDLGPEFFREKRGEFWGWIETRPYMRALAGYAETLYYMGRPEEAIKTYEAMLDLNPNDNQGVRYPLITAYLELEQYAKANRLLQRYIEDSAFYHFNRILIEYHLHGFTFKLKFKKLLTRAHQQNPYVIPYLLEEVLLPDVFPELMSDGDENEAIIYAMEHMHLWHEEEVLMEWLEETYMTLRK</sequence>
<dbReference type="SUPFAM" id="SSF48452">
    <property type="entry name" value="TPR-like"/>
    <property type="match status" value="1"/>
</dbReference>
<dbReference type="Pfam" id="PF14559">
    <property type="entry name" value="TPR_19"/>
    <property type="match status" value="1"/>
</dbReference>
<name>A0A2R6Y4C3_9BACL</name>
<evidence type="ECO:0000313" key="4">
    <source>
        <dbReference type="Proteomes" id="UP000244338"/>
    </source>
</evidence>
<dbReference type="Gene3D" id="1.25.40.10">
    <property type="entry name" value="Tetratricopeptide repeat domain"/>
    <property type="match status" value="1"/>
</dbReference>
<dbReference type="EMBL" id="PEBX01000006">
    <property type="protein sequence ID" value="PTQ57502.1"/>
    <property type="molecule type" value="Genomic_DNA"/>
</dbReference>
<accession>A0A2R6Y4C3</accession>
<keyword evidence="1" id="KW-0802">TPR repeat</keyword>
<organism evidence="3 4">
    <name type="scientific">Candidatus Carbonibacillus altaicus</name>
    <dbReference type="NCBI Taxonomy" id="2163959"/>
    <lineage>
        <taxon>Bacteria</taxon>
        <taxon>Bacillati</taxon>
        <taxon>Bacillota</taxon>
        <taxon>Bacilli</taxon>
        <taxon>Bacillales</taxon>
        <taxon>Candidatus Carbonibacillus</taxon>
    </lineage>
</organism>
<dbReference type="PROSITE" id="PS50005">
    <property type="entry name" value="TPR"/>
    <property type="match status" value="1"/>
</dbReference>
<dbReference type="InterPro" id="IPR011990">
    <property type="entry name" value="TPR-like_helical_dom_sf"/>
</dbReference>
<gene>
    <name evidence="3" type="ORF">BSOLF_1380</name>
</gene>
<dbReference type="Proteomes" id="UP000244338">
    <property type="component" value="Unassembled WGS sequence"/>
</dbReference>
<protein>
    <submittedName>
        <fullName evidence="3">Uncharacterized protein</fullName>
    </submittedName>
</protein>